<name>A0A061IWZ3_TRYRA</name>
<proteinExistence type="predicted"/>
<dbReference type="VEuPathDB" id="TriTrypDB:TRSC58_05749"/>
<dbReference type="AlphaFoldDB" id="A0A061IWZ3"/>
<dbReference type="PANTHER" id="PTHR14614:SF130">
    <property type="entry name" value="PROTEIN-LYSINE N-METHYLTRANSFERASE EEF2KMT"/>
    <property type="match status" value="1"/>
</dbReference>
<keyword evidence="1" id="KW-0732">Signal</keyword>
<feature type="signal peptide" evidence="1">
    <location>
        <begin position="1"/>
        <end position="23"/>
    </location>
</feature>
<gene>
    <name evidence="2" type="ORF">TRSC58_05749</name>
</gene>
<accession>A0A061IWZ3</accession>
<sequence>MRHTTHGPHPPVSLLLFLQSASPQLTFEAFKGDCGAFGMPWYCSQAQQLCVALLVKHPLVQKFPPRTANIRAFLKHYITQLELLQATPLTTEALTEDLIDSQLMEAYVDFSVTTPSDFQTSMCYKIFYSPGTPKSFLPVRLAAGQFMNVGLALWPASFVLVQLLLTEFSSSVPVFLPREGDLRILELGAGVGLTPLMLHQCLRYKERVKRCVLTDYHPELVENILFNLHSHIRTREPMHDSLCRTEEETAPHVAEVLDWTEHERNRESLRKWGCNIILASDCIYDVNLINSFVTTLHYALNSADNAVAIVVQSHRQKETMKRFFDAAQAAAMCVSSYRLAKKSPPPSDNILTLHSSVCQDDSIAGFAVVPADIDADGSFMGCQAEGSCVNGWVGSFFLQSEAVVGIHVLRLR</sequence>
<dbReference type="SUPFAM" id="SSF53335">
    <property type="entry name" value="S-adenosyl-L-methionine-dependent methyltransferases"/>
    <property type="match status" value="1"/>
</dbReference>
<dbReference type="InterPro" id="IPR029063">
    <property type="entry name" value="SAM-dependent_MTases_sf"/>
</dbReference>
<evidence type="ECO:0000313" key="2">
    <source>
        <dbReference type="EMBL" id="ESL06575.1"/>
    </source>
</evidence>
<organism evidence="2 3">
    <name type="scientific">Trypanosoma rangeli SC58</name>
    <dbReference type="NCBI Taxonomy" id="429131"/>
    <lineage>
        <taxon>Eukaryota</taxon>
        <taxon>Discoba</taxon>
        <taxon>Euglenozoa</taxon>
        <taxon>Kinetoplastea</taxon>
        <taxon>Metakinetoplastina</taxon>
        <taxon>Trypanosomatida</taxon>
        <taxon>Trypanosomatidae</taxon>
        <taxon>Trypanosoma</taxon>
        <taxon>Herpetosoma</taxon>
    </lineage>
</organism>
<evidence type="ECO:0000313" key="3">
    <source>
        <dbReference type="Proteomes" id="UP000031737"/>
    </source>
</evidence>
<feature type="chain" id="PRO_5001604959" evidence="1">
    <location>
        <begin position="24"/>
        <end position="412"/>
    </location>
</feature>
<dbReference type="InterPro" id="IPR019410">
    <property type="entry name" value="Methyltransf_16"/>
</dbReference>
<evidence type="ECO:0000256" key="1">
    <source>
        <dbReference type="SAM" id="SignalP"/>
    </source>
</evidence>
<dbReference type="Gene3D" id="3.40.50.150">
    <property type="entry name" value="Vaccinia Virus protein VP39"/>
    <property type="match status" value="1"/>
</dbReference>
<dbReference type="EMBL" id="AUPL01005749">
    <property type="protein sequence ID" value="ESL06575.1"/>
    <property type="molecule type" value="Genomic_DNA"/>
</dbReference>
<dbReference type="Pfam" id="PF10294">
    <property type="entry name" value="Methyltransf_16"/>
    <property type="match status" value="1"/>
</dbReference>
<keyword evidence="3" id="KW-1185">Reference proteome</keyword>
<dbReference type="PANTHER" id="PTHR14614">
    <property type="entry name" value="HEPATOCELLULAR CARCINOMA-ASSOCIATED ANTIGEN"/>
    <property type="match status" value="1"/>
</dbReference>
<dbReference type="Proteomes" id="UP000031737">
    <property type="component" value="Unassembled WGS sequence"/>
</dbReference>
<comment type="caution">
    <text evidence="2">The sequence shown here is derived from an EMBL/GenBank/DDBJ whole genome shotgun (WGS) entry which is preliminary data.</text>
</comment>
<reference evidence="2 3" key="1">
    <citation type="submission" date="2013-07" db="EMBL/GenBank/DDBJ databases">
        <authorList>
            <person name="Stoco P.H."/>
            <person name="Wagner G."/>
            <person name="Gerber A."/>
            <person name="Zaha A."/>
            <person name="Thompson C."/>
            <person name="Bartholomeu D.C."/>
            <person name="Luckemeyer D.D."/>
            <person name="Bahia D."/>
            <person name="Loreto E."/>
            <person name="Prestes E.B."/>
            <person name="Lima F.M."/>
            <person name="Rodrigues-Luiz G."/>
            <person name="Vallejo G.A."/>
            <person name="Filho J.F."/>
            <person name="Monteiro K.M."/>
            <person name="Tyler K.M."/>
            <person name="de Almeida L.G."/>
            <person name="Ortiz M.F."/>
            <person name="Siervo M.A."/>
            <person name="de Moraes M.H."/>
            <person name="Cunha O.L."/>
            <person name="Mendonca-Neto R."/>
            <person name="Silva R."/>
            <person name="Teixeira S.M."/>
            <person name="Murta S.M."/>
            <person name="Sincero T.C."/>
            <person name="Mendes T.A."/>
            <person name="Urmenyi T.P."/>
            <person name="Silva V.G."/>
            <person name="da Rocha W.D."/>
            <person name="Andersson B."/>
            <person name="Romanha A.J."/>
            <person name="Steindel M."/>
            <person name="de Vasconcelos A.T."/>
            <person name="Grisard E.C."/>
        </authorList>
    </citation>
    <scope>NUCLEOTIDE SEQUENCE [LARGE SCALE GENOMIC DNA]</scope>
    <source>
        <strain evidence="2 3">SC58</strain>
    </source>
</reference>
<protein>
    <submittedName>
        <fullName evidence="2">Uncharacterized protein</fullName>
    </submittedName>
</protein>
<dbReference type="OrthoDB" id="194386at2759"/>